<reference evidence="3 4" key="1">
    <citation type="journal article" date="2019" name="Environ. Microbiol.">
        <title>Species interactions and distinct microbial communities in high Arctic permafrost affected cryosols are associated with the CH4 and CO2 gas fluxes.</title>
        <authorList>
            <person name="Altshuler I."/>
            <person name="Hamel J."/>
            <person name="Turney S."/>
            <person name="Magnuson E."/>
            <person name="Levesque R."/>
            <person name="Greer C."/>
            <person name="Whyte L.G."/>
        </authorList>
    </citation>
    <scope>NUCLEOTIDE SEQUENCE [LARGE SCALE GENOMIC DNA]</scope>
    <source>
        <strain evidence="3 4">S9.3B</strain>
    </source>
</reference>
<dbReference type="RefSeq" id="WP_140881992.1">
    <property type="nucleotide sequence ID" value="NZ_RCZP01000004.1"/>
</dbReference>
<dbReference type="EMBL" id="RCZP01000004">
    <property type="protein sequence ID" value="TPG59008.1"/>
    <property type="molecule type" value="Genomic_DNA"/>
</dbReference>
<organism evidence="3 4">
    <name type="scientific">Muricoccus nepalensis</name>
    <dbReference type="NCBI Taxonomy" id="1854500"/>
    <lineage>
        <taxon>Bacteria</taxon>
        <taxon>Pseudomonadati</taxon>
        <taxon>Pseudomonadota</taxon>
        <taxon>Alphaproteobacteria</taxon>
        <taxon>Acetobacterales</taxon>
        <taxon>Roseomonadaceae</taxon>
        <taxon>Muricoccus</taxon>
    </lineage>
</organism>
<dbReference type="SUPFAM" id="SSF54534">
    <property type="entry name" value="FKBP-like"/>
    <property type="match status" value="1"/>
</dbReference>
<name>A0A502GBY8_9PROT</name>
<comment type="caution">
    <text evidence="3">The sequence shown here is derived from an EMBL/GenBank/DDBJ whole genome shotgun (WGS) entry which is preliminary data.</text>
</comment>
<feature type="region of interest" description="Disordered" evidence="1">
    <location>
        <begin position="59"/>
        <end position="81"/>
    </location>
</feature>
<evidence type="ECO:0000313" key="4">
    <source>
        <dbReference type="Proteomes" id="UP000317078"/>
    </source>
</evidence>
<keyword evidence="4" id="KW-1185">Reference proteome</keyword>
<dbReference type="Gene3D" id="3.10.50.30">
    <property type="entry name" value="Transcription elongation factor, GreA/GreB, C-terminal domain"/>
    <property type="match status" value="1"/>
</dbReference>
<dbReference type="InterPro" id="IPR001437">
    <property type="entry name" value="Tscrpt_elong_fac_GreA/B_C"/>
</dbReference>
<feature type="compositionally biased region" description="Pro residues" evidence="1">
    <location>
        <begin position="12"/>
        <end position="30"/>
    </location>
</feature>
<dbReference type="OrthoDB" id="8537952at2"/>
<dbReference type="Pfam" id="PF01272">
    <property type="entry name" value="GreA_GreB"/>
    <property type="match status" value="1"/>
</dbReference>
<dbReference type="Proteomes" id="UP000317078">
    <property type="component" value="Unassembled WGS sequence"/>
</dbReference>
<feature type="compositionally biased region" description="Basic and acidic residues" evidence="1">
    <location>
        <begin position="1"/>
        <end position="10"/>
    </location>
</feature>
<dbReference type="GO" id="GO:0003677">
    <property type="term" value="F:DNA binding"/>
    <property type="evidence" value="ECO:0007669"/>
    <property type="project" value="InterPro"/>
</dbReference>
<evidence type="ECO:0000256" key="1">
    <source>
        <dbReference type="SAM" id="MobiDB-lite"/>
    </source>
</evidence>
<dbReference type="InterPro" id="IPR036953">
    <property type="entry name" value="GreA/GreB_C_sf"/>
</dbReference>
<evidence type="ECO:0000259" key="2">
    <source>
        <dbReference type="Pfam" id="PF01272"/>
    </source>
</evidence>
<feature type="domain" description="Transcription elongation factor GreA/GreB C-terminal" evidence="2">
    <location>
        <begin position="78"/>
        <end position="143"/>
    </location>
</feature>
<accession>A0A502GBY8</accession>
<evidence type="ECO:0000313" key="3">
    <source>
        <dbReference type="EMBL" id="TPG59008.1"/>
    </source>
</evidence>
<dbReference type="AlphaFoldDB" id="A0A502GBY8"/>
<dbReference type="GO" id="GO:0032784">
    <property type="term" value="P:regulation of DNA-templated transcription elongation"/>
    <property type="evidence" value="ECO:0007669"/>
    <property type="project" value="InterPro"/>
</dbReference>
<proteinExistence type="predicted"/>
<protein>
    <recommendedName>
        <fullName evidence="2">Transcription elongation factor GreA/GreB C-terminal domain-containing protein</fullName>
    </recommendedName>
</protein>
<feature type="region of interest" description="Disordered" evidence="1">
    <location>
        <begin position="127"/>
        <end position="151"/>
    </location>
</feature>
<gene>
    <name evidence="3" type="ORF">EAH89_06520</name>
</gene>
<feature type="region of interest" description="Disordered" evidence="1">
    <location>
        <begin position="1"/>
        <end position="34"/>
    </location>
</feature>
<sequence length="151" mass="15693">MSRAFVREPDGSEPPEPPAERPVPPGPNPVTPEGLARIEAALAALRALEAPDPLQRRDLHYWQQRRASAQPTPPPEGSAVGFGSWVTVAGLGPAPRRLRIVGEDEADPAAGLIGWRAPLAVALEGAEAGDEVEGPGGRPVTVLGVRNGAAD</sequence>